<dbReference type="InterPro" id="IPR038508">
    <property type="entry name" value="ArfGAP_dom_sf"/>
</dbReference>
<dbReference type="SMART" id="SM00233">
    <property type="entry name" value="PH"/>
    <property type="match status" value="1"/>
</dbReference>
<dbReference type="InterPro" id="IPR001849">
    <property type="entry name" value="PH_domain"/>
</dbReference>
<feature type="coiled-coil region" evidence="16">
    <location>
        <begin position="217"/>
        <end position="248"/>
    </location>
</feature>
<dbReference type="SUPFAM" id="SSF103657">
    <property type="entry name" value="BAR/IMD domain-like"/>
    <property type="match status" value="1"/>
</dbReference>
<evidence type="ECO:0000256" key="2">
    <source>
        <dbReference type="ARBA" id="ARBA00004481"/>
    </source>
</evidence>
<evidence type="ECO:0000256" key="8">
    <source>
        <dbReference type="ARBA" id="ARBA00022771"/>
    </source>
</evidence>
<feature type="region of interest" description="Disordered" evidence="17">
    <location>
        <begin position="371"/>
        <end position="391"/>
    </location>
</feature>
<feature type="domain" description="Arf-GAP" evidence="19">
    <location>
        <begin position="399"/>
        <end position="520"/>
    </location>
</feature>
<keyword evidence="6 15" id="KW-0677">Repeat</keyword>
<evidence type="ECO:0000256" key="9">
    <source>
        <dbReference type="ARBA" id="ARBA00022833"/>
    </source>
</evidence>
<dbReference type="InterPro" id="IPR004148">
    <property type="entry name" value="BAR_dom"/>
</dbReference>
<keyword evidence="10 13" id="KW-0040">ANK repeat</keyword>
<evidence type="ECO:0000256" key="7">
    <source>
        <dbReference type="ARBA" id="ARBA00022753"/>
    </source>
</evidence>
<dbReference type="PROSITE" id="PS50115">
    <property type="entry name" value="ARFGAP"/>
    <property type="match status" value="1"/>
</dbReference>
<dbReference type="SUPFAM" id="SSF48403">
    <property type="entry name" value="Ankyrin repeat"/>
    <property type="match status" value="1"/>
</dbReference>
<keyword evidence="8 14" id="KW-0863">Zinc-finger</keyword>
<gene>
    <name evidence="21" type="primary">Acap2</name>
</gene>
<keyword evidence="7 15" id="KW-0967">Endosome</keyword>
<feature type="compositionally biased region" description="Polar residues" evidence="17">
    <location>
        <begin position="549"/>
        <end position="576"/>
    </location>
</feature>
<dbReference type="Gene3D" id="1.10.220.150">
    <property type="entry name" value="Arf GTPase activating protein"/>
    <property type="match status" value="1"/>
</dbReference>
<sequence>MKMTVDFEECLKDSPRFRAALEEVEGDVAELELKLDKLVKLCIAMIDTGKAFCLANKQFMNGIRDLAQYSSNDAVVETSLTKFSDSLQEMINFHTILFDQTQRSIKAQLQNFVKEDLRKFKDAKKQFEKVSEEKENALVKNAQVQRNKQHEVEEATNILTATRKCFRHIALDYVLQINVLQSKRRSEILKSMLSFMYAHLAFFHQGYDLFSELGPYMKDLGAQLDRLVVDAAKEKREMEQKHSTIQQKDFSSDDSKLEYNVDAANGIVMEGYLFKRASNAFKTWNRRWFSIQNNQLVYQKKFKDSPTVVVEDLRLCTVKHCEDVERRFCFEVVSPTKSCMLQADSEKLRQAWIKAVQTSIATAYREKGDESEKLDKKSSPSTGSLDSGNESKEKLLKGESALQRVQCIPGNSSCCDCGLADPRWASINLGITLCIECSGIHRSLGVHFSKVRSLTLDTWEPELLKLMCELGNDVINRVYEAKLEKMGIKKPQPGQRQEKEAYIRAKYVERRFVDKYSVLSPPSEREARVSSRSCEERRLSQVRVPVHTTVKSNDSGIQQGSDDGRESLSSTVSANSLYEPEGERQESSVFLDSKHLNPGLQLYRASYEKNLPKMAEALAHGADVNWANSDENQATALIQAVLGGSLVTCEFLLQNGANVNQRDVQGRGPLHHATVLGHTGQVCLFLKRGANQHATDEEGKDPLSIAVEAANADIVTLLRLARMNEEMRESEGLYGQPGDETYQDIFRDFSQMASNNPEKLNRFQQDSQKF</sequence>
<feature type="coiled-coil region" evidence="16">
    <location>
        <begin position="117"/>
        <end position="147"/>
    </location>
</feature>
<feature type="repeat" description="ANK" evidence="13">
    <location>
        <begin position="632"/>
        <end position="664"/>
    </location>
</feature>
<evidence type="ECO:0000256" key="15">
    <source>
        <dbReference type="RuleBase" id="RU369028"/>
    </source>
</evidence>
<dbReference type="Proteomes" id="UP000886700">
    <property type="component" value="Unplaced"/>
</dbReference>
<comment type="domain">
    <text evidence="15">The BAR domain mediates homodimerization, it can neither bind membrane nor impart curvature, but instead requires the neighboring PH domain to achieve these functions.</text>
</comment>
<dbReference type="GeneID" id="101838480"/>
<dbReference type="PANTHER" id="PTHR23180:SF241">
    <property type="entry name" value="ARF-GAP WITH COILED-COIL, ANK REPEAT AND PH DOMAIN-CONTAINING PROTEIN 2"/>
    <property type="match status" value="1"/>
</dbReference>
<evidence type="ECO:0000259" key="18">
    <source>
        <dbReference type="PROSITE" id="PS50003"/>
    </source>
</evidence>
<keyword evidence="11 16" id="KW-0175">Coiled coil</keyword>
<dbReference type="InterPro" id="IPR027267">
    <property type="entry name" value="AH/BAR_dom_sf"/>
</dbReference>
<dbReference type="InterPro" id="IPR036770">
    <property type="entry name" value="Ankyrin_rpt-contain_sf"/>
</dbReference>
<dbReference type="PROSITE" id="PS50003">
    <property type="entry name" value="PH_DOMAIN"/>
    <property type="match status" value="1"/>
</dbReference>
<comment type="activity regulation">
    <text evidence="15">GAP activity stimulated by phosphatidylinositol 4,5-bisphosphate (PIP2) and phosphatidic acid.</text>
</comment>
<comment type="domain">
    <text evidence="15">PH domain binds phospholipids including phosphatidic acid, phosphatidylinositol 3-phosphate, phosphatidylinositol 3,5-bisphosphate (PIP2) and phosphatidylinositol 3,4,5-trisphosphate (PIP3). May mediate protein binding to PIP2 or PIP3 containing membranes.</text>
</comment>
<dbReference type="SUPFAM" id="SSF57863">
    <property type="entry name" value="ArfGap/RecO-like zinc finger"/>
    <property type="match status" value="1"/>
</dbReference>
<keyword evidence="20" id="KW-1185">Reference proteome</keyword>
<keyword evidence="5 15" id="KW-0479">Metal-binding</keyword>
<dbReference type="InterPro" id="IPR011993">
    <property type="entry name" value="PH-like_dom_sf"/>
</dbReference>
<dbReference type="Pfam" id="PF12796">
    <property type="entry name" value="Ank_2"/>
    <property type="match status" value="1"/>
</dbReference>
<feature type="region of interest" description="Disordered" evidence="17">
    <location>
        <begin position="548"/>
        <end position="588"/>
    </location>
</feature>
<dbReference type="Gene3D" id="1.20.1270.60">
    <property type="entry name" value="Arfaptin homology (AH) domain/BAR domain"/>
    <property type="match status" value="1"/>
</dbReference>
<feature type="domain" description="PH" evidence="18">
    <location>
        <begin position="266"/>
        <end position="361"/>
    </location>
</feature>
<keyword evidence="9 15" id="KW-0862">Zinc</keyword>
<comment type="subcellular location">
    <subcellularLocation>
        <location evidence="1">Cell membrane</location>
    </subcellularLocation>
    <subcellularLocation>
        <location evidence="2 15">Endosome membrane</location>
        <topology evidence="2 15">Peripheral membrane protein</topology>
    </subcellularLocation>
</comment>
<organism evidence="20 21">
    <name type="scientific">Mesocricetus auratus</name>
    <name type="common">Golden hamster</name>
    <dbReference type="NCBI Taxonomy" id="10036"/>
    <lineage>
        <taxon>Eukaryota</taxon>
        <taxon>Metazoa</taxon>
        <taxon>Chordata</taxon>
        <taxon>Craniata</taxon>
        <taxon>Vertebrata</taxon>
        <taxon>Euteleostomi</taxon>
        <taxon>Mammalia</taxon>
        <taxon>Eutheria</taxon>
        <taxon>Euarchontoglires</taxon>
        <taxon>Glires</taxon>
        <taxon>Rodentia</taxon>
        <taxon>Myomorpha</taxon>
        <taxon>Muroidea</taxon>
        <taxon>Cricetidae</taxon>
        <taxon>Cricetinae</taxon>
        <taxon>Mesocricetus</taxon>
    </lineage>
</organism>
<dbReference type="InterPro" id="IPR037278">
    <property type="entry name" value="ARFGAP/RecO"/>
</dbReference>
<dbReference type="Pfam" id="PF00169">
    <property type="entry name" value="PH"/>
    <property type="match status" value="1"/>
</dbReference>
<feature type="repeat" description="ANK" evidence="13">
    <location>
        <begin position="665"/>
        <end position="697"/>
    </location>
</feature>
<dbReference type="Pfam" id="PF01412">
    <property type="entry name" value="ArfGap"/>
    <property type="match status" value="1"/>
</dbReference>
<evidence type="ECO:0000259" key="19">
    <source>
        <dbReference type="PROSITE" id="PS50115"/>
    </source>
</evidence>
<evidence type="ECO:0000256" key="17">
    <source>
        <dbReference type="SAM" id="MobiDB-lite"/>
    </source>
</evidence>
<dbReference type="Gene3D" id="1.25.40.20">
    <property type="entry name" value="Ankyrin repeat-containing domain"/>
    <property type="match status" value="1"/>
</dbReference>
<feature type="compositionally biased region" description="Polar residues" evidence="17">
    <location>
        <begin position="379"/>
        <end position="388"/>
    </location>
</feature>
<proteinExistence type="predicted"/>
<dbReference type="RefSeq" id="XP_040606908.1">
    <property type="nucleotide sequence ID" value="XM_040750974.1"/>
</dbReference>
<evidence type="ECO:0000256" key="12">
    <source>
        <dbReference type="ARBA" id="ARBA00023136"/>
    </source>
</evidence>
<dbReference type="SMART" id="SM00105">
    <property type="entry name" value="ArfGap"/>
    <property type="match status" value="1"/>
</dbReference>
<comment type="function">
    <text evidence="15">GTPase-activating protein for the ADP ribosylation factor family.</text>
</comment>
<dbReference type="PROSITE" id="PS50297">
    <property type="entry name" value="ANK_REP_REGION"/>
    <property type="match status" value="2"/>
</dbReference>
<evidence type="ECO:0000256" key="10">
    <source>
        <dbReference type="ARBA" id="ARBA00023043"/>
    </source>
</evidence>
<accession>A0ABM2XX87</accession>
<dbReference type="InterPro" id="IPR002110">
    <property type="entry name" value="Ankyrin_rpt"/>
</dbReference>
<keyword evidence="3 15" id="KW-0343">GTPase activation</keyword>
<dbReference type="InterPro" id="IPR001164">
    <property type="entry name" value="ArfGAP_dom"/>
</dbReference>
<evidence type="ECO:0000256" key="4">
    <source>
        <dbReference type="ARBA" id="ARBA00022475"/>
    </source>
</evidence>
<keyword evidence="12" id="KW-0472">Membrane</keyword>
<reference evidence="21" key="1">
    <citation type="submission" date="2025-08" db="UniProtKB">
        <authorList>
            <consortium name="RefSeq"/>
        </authorList>
    </citation>
    <scope>IDENTIFICATION</scope>
    <source>
        <tissue evidence="21">Liver</tissue>
    </source>
</reference>
<dbReference type="SUPFAM" id="SSF50729">
    <property type="entry name" value="PH domain-like"/>
    <property type="match status" value="1"/>
</dbReference>
<dbReference type="PRINTS" id="PR00405">
    <property type="entry name" value="REVINTRACTNG"/>
</dbReference>
<dbReference type="Gene3D" id="2.30.29.30">
    <property type="entry name" value="Pleckstrin-homology domain (PH domain)/Phosphotyrosine-binding domain (PTB)"/>
    <property type="match status" value="1"/>
</dbReference>
<evidence type="ECO:0000256" key="14">
    <source>
        <dbReference type="PROSITE-ProRule" id="PRU00288"/>
    </source>
</evidence>
<dbReference type="PANTHER" id="PTHR23180">
    <property type="entry name" value="CENTAURIN/ARF"/>
    <property type="match status" value="1"/>
</dbReference>
<evidence type="ECO:0000256" key="13">
    <source>
        <dbReference type="PROSITE-ProRule" id="PRU00023"/>
    </source>
</evidence>
<dbReference type="InterPro" id="IPR045258">
    <property type="entry name" value="ACAP1/2/3-like"/>
</dbReference>
<evidence type="ECO:0000313" key="20">
    <source>
        <dbReference type="Proteomes" id="UP000886700"/>
    </source>
</evidence>
<dbReference type="CDD" id="cd07638">
    <property type="entry name" value="BAR_ACAP2"/>
    <property type="match status" value="1"/>
</dbReference>
<evidence type="ECO:0000256" key="16">
    <source>
        <dbReference type="SAM" id="Coils"/>
    </source>
</evidence>
<dbReference type="Pfam" id="PF16746">
    <property type="entry name" value="BAR_3"/>
    <property type="match status" value="1"/>
</dbReference>
<protein>
    <recommendedName>
        <fullName evidence="15">Arf-GAP with coiled-coil, ANK repeat and PH domain-containing protein</fullName>
        <shortName evidence="15">Cnt-b</shortName>
    </recommendedName>
    <alternativeName>
        <fullName evidence="15">Centaurin-beta</fullName>
    </alternativeName>
</protein>
<evidence type="ECO:0000256" key="5">
    <source>
        <dbReference type="ARBA" id="ARBA00022723"/>
    </source>
</evidence>
<evidence type="ECO:0000256" key="6">
    <source>
        <dbReference type="ARBA" id="ARBA00022737"/>
    </source>
</evidence>
<evidence type="ECO:0000256" key="3">
    <source>
        <dbReference type="ARBA" id="ARBA00022468"/>
    </source>
</evidence>
<dbReference type="CDD" id="cd13250">
    <property type="entry name" value="PH_ACAP"/>
    <property type="match status" value="1"/>
</dbReference>
<dbReference type="PROSITE" id="PS50088">
    <property type="entry name" value="ANK_REPEAT"/>
    <property type="match status" value="2"/>
</dbReference>
<keyword evidence="4" id="KW-1003">Cell membrane</keyword>
<dbReference type="CDD" id="cd08851">
    <property type="entry name" value="ArfGap_ACAP2"/>
    <property type="match status" value="1"/>
</dbReference>
<evidence type="ECO:0000313" key="21">
    <source>
        <dbReference type="RefSeq" id="XP_040606908.1"/>
    </source>
</evidence>
<dbReference type="SMART" id="SM00248">
    <property type="entry name" value="ANK"/>
    <property type="match status" value="3"/>
</dbReference>
<evidence type="ECO:0000256" key="1">
    <source>
        <dbReference type="ARBA" id="ARBA00004236"/>
    </source>
</evidence>
<evidence type="ECO:0000256" key="11">
    <source>
        <dbReference type="ARBA" id="ARBA00023054"/>
    </source>
</evidence>
<name>A0ABM2XX87_MESAU</name>